<evidence type="ECO:0000256" key="7">
    <source>
        <dbReference type="ARBA" id="ARBA00022840"/>
    </source>
</evidence>
<accession>A0ABT4JQ68</accession>
<keyword evidence="8" id="KW-0460">Magnesium</keyword>
<dbReference type="EMBL" id="JAPUBN010000006">
    <property type="protein sequence ID" value="MCZ2720436.1"/>
    <property type="molecule type" value="Genomic_DNA"/>
</dbReference>
<organism evidence="9 10">
    <name type="scientific">Marinomonas phaeophyticola</name>
    <dbReference type="NCBI Taxonomy" id="3004091"/>
    <lineage>
        <taxon>Bacteria</taxon>
        <taxon>Pseudomonadati</taxon>
        <taxon>Pseudomonadota</taxon>
        <taxon>Gammaproteobacteria</taxon>
        <taxon>Oceanospirillales</taxon>
        <taxon>Oceanospirillaceae</taxon>
        <taxon>Marinomonas</taxon>
    </lineage>
</organism>
<keyword evidence="6" id="KW-0547">Nucleotide-binding</keyword>
<reference evidence="9" key="1">
    <citation type="submission" date="2022-12" db="EMBL/GenBank/DDBJ databases">
        <title>Marinomonas 15G1-11 sp. nov, isolated from marine algae.</title>
        <authorList>
            <person name="Butt M."/>
            <person name="Choi D.G."/>
            <person name="Kim J.M."/>
            <person name="Lee J.K."/>
            <person name="Baek J.H."/>
            <person name="Jeon C.O."/>
        </authorList>
    </citation>
    <scope>NUCLEOTIDE SEQUENCE</scope>
    <source>
        <strain evidence="9">15G1-11</strain>
    </source>
</reference>
<dbReference type="InterPro" id="IPR003846">
    <property type="entry name" value="SelO"/>
</dbReference>
<evidence type="ECO:0000256" key="8">
    <source>
        <dbReference type="ARBA" id="ARBA00022842"/>
    </source>
</evidence>
<evidence type="ECO:0000313" key="9">
    <source>
        <dbReference type="EMBL" id="MCZ2720436.1"/>
    </source>
</evidence>
<keyword evidence="5" id="KW-0479">Metal-binding</keyword>
<proteinExistence type="inferred from homology"/>
<dbReference type="Pfam" id="PF02696">
    <property type="entry name" value="SelO"/>
    <property type="match status" value="1"/>
</dbReference>
<evidence type="ECO:0000256" key="3">
    <source>
        <dbReference type="ARBA" id="ARBA00022679"/>
    </source>
</evidence>
<keyword evidence="10" id="KW-1185">Reference proteome</keyword>
<sequence length="348" mass="40711">MTALGIPSSRSLCLFDSNQAVYREKPEPGAMLLRTAKTHIRFGHFEYFFYRKQPEQLQTLIDFTIDNYFPHCRANSNPIKQMLIEVVEATALMIAHWQSIGFQHGVMNTDNMSILGETIDYGPYGFMENYDPTWIANHSDYEGRYTLENQPSVGLWNLNCLMRAFSGHLAKDDLIDVLSHYEPKLITHYRTLTYKKLGLSLDEKNSEKYDIEFVRELNQILKRESLDYTLFFRILSNIENPNDLSTVLDEVVDREPMAQWLSQYILKREQENVDWHNSSIEMLKTNPKFILRNYLAQHAIEAAEQGNYLPFRRLLYVLQTPFEEHPESEELSFRPPEWAKGLEVSCSS</sequence>
<dbReference type="GO" id="GO:0016779">
    <property type="term" value="F:nucleotidyltransferase activity"/>
    <property type="evidence" value="ECO:0007669"/>
    <property type="project" value="UniProtKB-KW"/>
</dbReference>
<comment type="similarity">
    <text evidence="2">Belongs to the SELO family.</text>
</comment>
<evidence type="ECO:0000313" key="10">
    <source>
        <dbReference type="Proteomes" id="UP001149719"/>
    </source>
</evidence>
<protein>
    <submittedName>
        <fullName evidence="9">Protein adenylyltransferase SelO family protein</fullName>
    </submittedName>
</protein>
<evidence type="ECO:0000256" key="4">
    <source>
        <dbReference type="ARBA" id="ARBA00022695"/>
    </source>
</evidence>
<dbReference type="PANTHER" id="PTHR32057">
    <property type="entry name" value="PROTEIN ADENYLYLTRANSFERASE SELO, MITOCHONDRIAL"/>
    <property type="match status" value="1"/>
</dbReference>
<evidence type="ECO:0000256" key="5">
    <source>
        <dbReference type="ARBA" id="ARBA00022723"/>
    </source>
</evidence>
<gene>
    <name evidence="9" type="ORF">O1D97_01935</name>
</gene>
<keyword evidence="7" id="KW-0067">ATP-binding</keyword>
<comment type="cofactor">
    <cofactor evidence="1">
        <name>Mg(2+)</name>
        <dbReference type="ChEBI" id="CHEBI:18420"/>
    </cofactor>
</comment>
<evidence type="ECO:0000256" key="6">
    <source>
        <dbReference type="ARBA" id="ARBA00022741"/>
    </source>
</evidence>
<evidence type="ECO:0000256" key="1">
    <source>
        <dbReference type="ARBA" id="ARBA00001946"/>
    </source>
</evidence>
<dbReference type="PANTHER" id="PTHR32057:SF14">
    <property type="entry name" value="PROTEIN ADENYLYLTRANSFERASE SELO, MITOCHONDRIAL"/>
    <property type="match status" value="1"/>
</dbReference>
<name>A0ABT4JQ68_9GAMM</name>
<comment type="caution">
    <text evidence="9">The sequence shown here is derived from an EMBL/GenBank/DDBJ whole genome shotgun (WGS) entry which is preliminary data.</text>
</comment>
<keyword evidence="3" id="KW-0808">Transferase</keyword>
<evidence type="ECO:0000256" key="2">
    <source>
        <dbReference type="ARBA" id="ARBA00009747"/>
    </source>
</evidence>
<keyword evidence="4 9" id="KW-0548">Nucleotidyltransferase</keyword>
<dbReference type="Proteomes" id="UP001149719">
    <property type="component" value="Unassembled WGS sequence"/>
</dbReference>